<dbReference type="Proteomes" id="UP000184052">
    <property type="component" value="Unassembled WGS sequence"/>
</dbReference>
<comment type="similarity">
    <text evidence="1">Belongs to the bacterial solute-binding protein 8 family.</text>
</comment>
<feature type="domain" description="SLH" evidence="4">
    <location>
        <begin position="362"/>
        <end position="428"/>
    </location>
</feature>
<dbReference type="PROSITE" id="PS51272">
    <property type="entry name" value="SLH"/>
    <property type="match status" value="1"/>
</dbReference>
<dbReference type="SUPFAM" id="SSF53807">
    <property type="entry name" value="Helical backbone' metal receptor"/>
    <property type="match status" value="1"/>
</dbReference>
<feature type="chain" id="PRO_5012635698" evidence="2">
    <location>
        <begin position="26"/>
        <end position="477"/>
    </location>
</feature>
<gene>
    <name evidence="5" type="ORF">SAMN02745751_02848</name>
</gene>
<organism evidence="5 6">
    <name type="scientific">Dethiosulfatibacter aminovorans DSM 17477</name>
    <dbReference type="NCBI Taxonomy" id="1121476"/>
    <lineage>
        <taxon>Bacteria</taxon>
        <taxon>Bacillati</taxon>
        <taxon>Bacillota</taxon>
        <taxon>Tissierellia</taxon>
        <taxon>Dethiosulfatibacter</taxon>
    </lineage>
</organism>
<dbReference type="PROSITE" id="PS50983">
    <property type="entry name" value="FE_B12_PBP"/>
    <property type="match status" value="1"/>
</dbReference>
<dbReference type="InterPro" id="IPR050902">
    <property type="entry name" value="ABC_Transporter_SBP"/>
</dbReference>
<dbReference type="Gene3D" id="3.40.50.1980">
    <property type="entry name" value="Nitrogenase molybdenum iron protein domain"/>
    <property type="match status" value="2"/>
</dbReference>
<feature type="domain" description="Fe/B12 periplasmic-binding" evidence="3">
    <location>
        <begin position="55"/>
        <end position="315"/>
    </location>
</feature>
<sequence length="477" mass="53571">MKSKILVLLSILSLSFIIGCSTGTADITEADNTDYTISFIDDMGNQINLNSPCERIIPLYSAHTENLYFLGAGDQIIGAYKTSIYPPEAAFLPRYLYQEDPEKIIAVNPDAVIIRPFINRKSPEFVEALENAGVLVVSLYPESFDEFDEYIEKLALLSGKTVEAEKLLKEFHEDIDGISQLTSGIEDKKTIFFESTDVNVRTVTSDSMPGLAIGFAGGINTAGDIPAMTEGSSIAPFGLEKVVEIGENIDVYISQRGAMNCGGNEKTILQRPGFETIKAVKEHKVYTINEKIISSPTFRYIKGVKEFARYLYPEILDSTEDMIGSEQLTRKAYAELVVKCFHLPVYTPASSHYYESEYSGHTYGLFRDVHWNDEKFDYVETAVIAGLVDSFKEDGKEYFHPNEYITKDELAKTIYLRGKYAAMDNHVEIADLEDSENKRIIQKLVDHKVFELDSQGKFNPGEIITVEYAYDILSKLN</sequence>
<dbReference type="EMBL" id="FQZL01000025">
    <property type="protein sequence ID" value="SHJ56060.1"/>
    <property type="molecule type" value="Genomic_DNA"/>
</dbReference>
<reference evidence="5 6" key="1">
    <citation type="submission" date="2016-11" db="EMBL/GenBank/DDBJ databases">
        <authorList>
            <person name="Jaros S."/>
            <person name="Januszkiewicz K."/>
            <person name="Wedrychowicz H."/>
        </authorList>
    </citation>
    <scope>NUCLEOTIDE SEQUENCE [LARGE SCALE GENOMIC DNA]</scope>
    <source>
        <strain evidence="5 6">DSM 17477</strain>
    </source>
</reference>
<protein>
    <submittedName>
        <fullName evidence="5">Iron complex transport system substrate-binding protein</fullName>
    </submittedName>
</protein>
<keyword evidence="2" id="KW-0732">Signal</keyword>
<evidence type="ECO:0000256" key="1">
    <source>
        <dbReference type="ARBA" id="ARBA00008814"/>
    </source>
</evidence>
<dbReference type="Pfam" id="PF01497">
    <property type="entry name" value="Peripla_BP_2"/>
    <property type="match status" value="1"/>
</dbReference>
<evidence type="ECO:0000256" key="2">
    <source>
        <dbReference type="SAM" id="SignalP"/>
    </source>
</evidence>
<evidence type="ECO:0000313" key="6">
    <source>
        <dbReference type="Proteomes" id="UP000184052"/>
    </source>
</evidence>
<keyword evidence="6" id="KW-1185">Reference proteome</keyword>
<evidence type="ECO:0000313" key="5">
    <source>
        <dbReference type="EMBL" id="SHJ56060.1"/>
    </source>
</evidence>
<evidence type="ECO:0000259" key="4">
    <source>
        <dbReference type="PROSITE" id="PS51272"/>
    </source>
</evidence>
<dbReference type="InterPro" id="IPR001119">
    <property type="entry name" value="SLH_dom"/>
</dbReference>
<feature type="signal peptide" evidence="2">
    <location>
        <begin position="1"/>
        <end position="25"/>
    </location>
</feature>
<dbReference type="PANTHER" id="PTHR30535:SF34">
    <property type="entry name" value="MOLYBDATE-BINDING PROTEIN MOLA"/>
    <property type="match status" value="1"/>
</dbReference>
<accession>A0A1M6KAT5</accession>
<name>A0A1M6KAT5_9FIRM</name>
<dbReference type="PROSITE" id="PS51257">
    <property type="entry name" value="PROKAR_LIPOPROTEIN"/>
    <property type="match status" value="1"/>
</dbReference>
<dbReference type="GO" id="GO:0071281">
    <property type="term" value="P:cellular response to iron ion"/>
    <property type="evidence" value="ECO:0007669"/>
    <property type="project" value="TreeGrafter"/>
</dbReference>
<dbReference type="InterPro" id="IPR002491">
    <property type="entry name" value="ABC_transptr_periplasmic_BD"/>
</dbReference>
<evidence type="ECO:0000259" key="3">
    <source>
        <dbReference type="PROSITE" id="PS50983"/>
    </source>
</evidence>
<dbReference type="AlphaFoldDB" id="A0A1M6KAT5"/>
<proteinExistence type="inferred from homology"/>
<dbReference type="PANTHER" id="PTHR30535">
    <property type="entry name" value="VITAMIN B12-BINDING PROTEIN"/>
    <property type="match status" value="1"/>
</dbReference>
<dbReference type="STRING" id="1121476.SAMN02745751_02848"/>
<dbReference type="RefSeq" id="WP_073050236.1">
    <property type="nucleotide sequence ID" value="NZ_FQZL01000025.1"/>
</dbReference>